<keyword evidence="5 6" id="KW-0072">Autophagy</keyword>
<feature type="region of interest" description="Disordered" evidence="7">
    <location>
        <begin position="215"/>
        <end position="247"/>
    </location>
</feature>
<evidence type="ECO:0000256" key="7">
    <source>
        <dbReference type="SAM" id="MobiDB-lite"/>
    </source>
</evidence>
<dbReference type="AlphaFoldDB" id="A0AAD4NFC8"/>
<dbReference type="Pfam" id="PF20637">
    <property type="entry name" value="ATG5_HBR"/>
    <property type="match status" value="1"/>
</dbReference>
<comment type="function">
    <text evidence="6">Involved in autophagic vesicle formation.</text>
</comment>
<dbReference type="GO" id="GO:0044233">
    <property type="term" value="C:mitochondria-associated endoplasmic reticulum membrane contact site"/>
    <property type="evidence" value="ECO:0007669"/>
    <property type="project" value="TreeGrafter"/>
</dbReference>
<keyword evidence="6" id="KW-0472">Membrane</keyword>
<feature type="domain" description="Autophagy protein ATG5 UblB" evidence="8">
    <location>
        <begin position="197"/>
        <end position="307"/>
    </location>
</feature>
<organism evidence="11 12">
    <name type="scientific">Ditylenchus destructor</name>
    <dbReference type="NCBI Taxonomy" id="166010"/>
    <lineage>
        <taxon>Eukaryota</taxon>
        <taxon>Metazoa</taxon>
        <taxon>Ecdysozoa</taxon>
        <taxon>Nematoda</taxon>
        <taxon>Chromadorea</taxon>
        <taxon>Rhabditida</taxon>
        <taxon>Tylenchina</taxon>
        <taxon>Tylenchomorpha</taxon>
        <taxon>Sphaerularioidea</taxon>
        <taxon>Anguinidae</taxon>
        <taxon>Anguininae</taxon>
        <taxon>Ditylenchus</taxon>
    </lineage>
</organism>
<dbReference type="Pfam" id="PF04106">
    <property type="entry name" value="ATG5_UblB"/>
    <property type="match status" value="1"/>
</dbReference>
<dbReference type="GO" id="GO:0007033">
    <property type="term" value="P:vacuole organization"/>
    <property type="evidence" value="ECO:0007669"/>
    <property type="project" value="UniProtKB-ARBA"/>
</dbReference>
<dbReference type="Pfam" id="PF20638">
    <property type="entry name" value="ATG5_UblA"/>
    <property type="match status" value="1"/>
</dbReference>
<dbReference type="GO" id="GO:0034045">
    <property type="term" value="C:phagophore assembly site membrane"/>
    <property type="evidence" value="ECO:0007669"/>
    <property type="project" value="UniProtKB-SubCell"/>
</dbReference>
<evidence type="ECO:0000256" key="4">
    <source>
        <dbReference type="ARBA" id="ARBA00022843"/>
    </source>
</evidence>
<protein>
    <recommendedName>
        <fullName evidence="6">Autophagy protein 5</fullName>
    </recommendedName>
</protein>
<dbReference type="GO" id="GO:0005776">
    <property type="term" value="C:autophagosome"/>
    <property type="evidence" value="ECO:0007669"/>
    <property type="project" value="TreeGrafter"/>
</dbReference>
<keyword evidence="4 6" id="KW-0832">Ubl conjugation</keyword>
<evidence type="ECO:0000256" key="5">
    <source>
        <dbReference type="ARBA" id="ARBA00023006"/>
    </source>
</evidence>
<accession>A0AAD4NFC8</accession>
<evidence type="ECO:0000256" key="2">
    <source>
        <dbReference type="ARBA" id="ARBA00006910"/>
    </source>
</evidence>
<feature type="compositionally biased region" description="Polar residues" evidence="7">
    <location>
        <begin position="223"/>
        <end position="242"/>
    </location>
</feature>
<evidence type="ECO:0000256" key="3">
    <source>
        <dbReference type="ARBA" id="ARBA00022499"/>
    </source>
</evidence>
<comment type="similarity">
    <text evidence="2 6">Belongs to the ATG5 family.</text>
</comment>
<comment type="caution">
    <text evidence="11">The sequence shown here is derived from an EMBL/GenBank/DDBJ whole genome shotgun (WGS) entry which is preliminary data.</text>
</comment>
<evidence type="ECO:0000259" key="10">
    <source>
        <dbReference type="Pfam" id="PF20638"/>
    </source>
</evidence>
<dbReference type="EMBL" id="JAKKPZ010000003">
    <property type="protein sequence ID" value="KAI1723269.1"/>
    <property type="molecule type" value="Genomic_DNA"/>
</dbReference>
<dbReference type="InterPro" id="IPR042527">
    <property type="entry name" value="Atg5_UblA_dom_sf"/>
</dbReference>
<feature type="domain" description="Autophagy protein ATG5 UblA" evidence="10">
    <location>
        <begin position="14"/>
        <end position="119"/>
    </location>
</feature>
<dbReference type="GO" id="GO:0006995">
    <property type="term" value="P:cellular response to nitrogen starvation"/>
    <property type="evidence" value="ECO:0007669"/>
    <property type="project" value="TreeGrafter"/>
</dbReference>
<name>A0AAD4NFC8_9BILA</name>
<dbReference type="GO" id="GO:0034274">
    <property type="term" value="C:Atg12-Atg5-Atg16 complex"/>
    <property type="evidence" value="ECO:0007669"/>
    <property type="project" value="TreeGrafter"/>
</dbReference>
<dbReference type="Proteomes" id="UP001201812">
    <property type="component" value="Unassembled WGS sequence"/>
</dbReference>
<evidence type="ECO:0000259" key="8">
    <source>
        <dbReference type="Pfam" id="PF04106"/>
    </source>
</evidence>
<dbReference type="PANTHER" id="PTHR13040:SF2">
    <property type="entry name" value="AUTOPHAGY PROTEIN 5"/>
    <property type="match status" value="1"/>
</dbReference>
<proteinExistence type="inferred from homology"/>
<evidence type="ECO:0000256" key="1">
    <source>
        <dbReference type="ARBA" id="ARBA00004623"/>
    </source>
</evidence>
<comment type="subunit">
    <text evidence="6">Conjugated with ATG12.</text>
</comment>
<reference evidence="11" key="1">
    <citation type="submission" date="2022-01" db="EMBL/GenBank/DDBJ databases">
        <title>Genome Sequence Resource for Two Populations of Ditylenchus destructor, the Migratory Endoparasitic Phytonematode.</title>
        <authorList>
            <person name="Zhang H."/>
            <person name="Lin R."/>
            <person name="Xie B."/>
        </authorList>
    </citation>
    <scope>NUCLEOTIDE SEQUENCE</scope>
    <source>
        <strain evidence="11">BazhouSP</strain>
    </source>
</reference>
<dbReference type="InterPro" id="IPR007239">
    <property type="entry name" value="Atg5"/>
</dbReference>
<dbReference type="PANTHER" id="PTHR13040">
    <property type="entry name" value="AUTOPHAGY PROTEIN 5"/>
    <property type="match status" value="1"/>
</dbReference>
<dbReference type="GO" id="GO:0061908">
    <property type="term" value="C:phagophore"/>
    <property type="evidence" value="ECO:0007669"/>
    <property type="project" value="TreeGrafter"/>
</dbReference>
<evidence type="ECO:0000313" key="12">
    <source>
        <dbReference type="Proteomes" id="UP001201812"/>
    </source>
</evidence>
<dbReference type="InterPro" id="IPR042526">
    <property type="entry name" value="Atg5_HR"/>
</dbReference>
<gene>
    <name evidence="11" type="ORF">DdX_03421</name>
</gene>
<sequence>MTSLDDYEIKRTTWESRIPVEFILEESNALMLRKRDHSSFVMLPRISYFSLHLTKVLSRILSSAHANIDDIGGEGNMFEDVWLQSSGEALKWHYPIGVLYDTFANLSDHTSLPWQVTIRLKNFPNELIRCRSREIMRNCFMQSVKEADQLKHKGNIIQSMTAEEHLTLFDAVANERFDDFWAVNKKLMGNGQQNLLHIPIRFYESPFPFRQALVTPRKRKLQSDSAPSEPSTEQKTEGSTPQVEEEEDTLLKDALIKALCTTTDDSAEHLCNEYTAISHGIVLPLDTPVLWMAKNLAYPDNFVHVVLKRRK</sequence>
<dbReference type="InterPro" id="IPR048940">
    <property type="entry name" value="ATG5_HBR"/>
</dbReference>
<dbReference type="InterPro" id="IPR048939">
    <property type="entry name" value="ATG5_UblA"/>
</dbReference>
<feature type="domain" description="Autophagy protein ATG5 alpha-helical bundle region" evidence="9">
    <location>
        <begin position="134"/>
        <end position="188"/>
    </location>
</feature>
<dbReference type="InterPro" id="IPR048318">
    <property type="entry name" value="ATG5_UblB"/>
</dbReference>
<evidence type="ECO:0000259" key="9">
    <source>
        <dbReference type="Pfam" id="PF20637"/>
    </source>
</evidence>
<evidence type="ECO:0000256" key="6">
    <source>
        <dbReference type="RuleBase" id="RU361202"/>
    </source>
</evidence>
<dbReference type="GO" id="GO:0019776">
    <property type="term" value="F:Atg8-family ligase activity"/>
    <property type="evidence" value="ECO:0007669"/>
    <property type="project" value="TreeGrafter"/>
</dbReference>
<dbReference type="GO" id="GO:0000422">
    <property type="term" value="P:autophagy of mitochondrion"/>
    <property type="evidence" value="ECO:0007669"/>
    <property type="project" value="TreeGrafter"/>
</dbReference>
<dbReference type="GO" id="GO:0034727">
    <property type="term" value="P:piecemeal microautophagy of the nucleus"/>
    <property type="evidence" value="ECO:0007669"/>
    <property type="project" value="TreeGrafter"/>
</dbReference>
<comment type="subcellular location">
    <subcellularLocation>
        <location evidence="1 6">Preautophagosomal structure membrane</location>
        <topology evidence="1 6">Peripheral membrane protein</topology>
    </subcellularLocation>
</comment>
<dbReference type="Gene3D" id="3.10.20.620">
    <property type="match status" value="1"/>
</dbReference>
<evidence type="ECO:0000313" key="11">
    <source>
        <dbReference type="EMBL" id="KAI1723269.1"/>
    </source>
</evidence>
<dbReference type="Gene3D" id="1.10.246.190">
    <property type="entry name" value="Autophagy protein Apg5, helix rich domain"/>
    <property type="match status" value="1"/>
</dbReference>
<keyword evidence="3 6" id="KW-1017">Isopeptide bond</keyword>
<keyword evidence="12" id="KW-1185">Reference proteome</keyword>